<dbReference type="Proteomes" id="UP000549394">
    <property type="component" value="Unassembled WGS sequence"/>
</dbReference>
<dbReference type="Gene3D" id="3.40.50.300">
    <property type="entry name" value="P-loop containing nucleotide triphosphate hydrolases"/>
    <property type="match status" value="1"/>
</dbReference>
<reference evidence="2 3" key="1">
    <citation type="submission" date="2020-08" db="EMBL/GenBank/DDBJ databases">
        <authorList>
            <person name="Hejnol A."/>
        </authorList>
    </citation>
    <scope>NUCLEOTIDE SEQUENCE [LARGE SCALE GENOMIC DNA]</scope>
</reference>
<organism evidence="2 3">
    <name type="scientific">Dimorphilus gyrociliatus</name>
    <dbReference type="NCBI Taxonomy" id="2664684"/>
    <lineage>
        <taxon>Eukaryota</taxon>
        <taxon>Metazoa</taxon>
        <taxon>Spiralia</taxon>
        <taxon>Lophotrochozoa</taxon>
        <taxon>Annelida</taxon>
        <taxon>Polychaeta</taxon>
        <taxon>Polychaeta incertae sedis</taxon>
        <taxon>Dinophilidae</taxon>
        <taxon>Dimorphilus</taxon>
    </lineage>
</organism>
<dbReference type="OrthoDB" id="10071976at2759"/>
<feature type="domain" description="NACHT" evidence="1">
    <location>
        <begin position="156"/>
        <end position="312"/>
    </location>
</feature>
<name>A0A7I8WE21_9ANNE</name>
<keyword evidence="3" id="KW-1185">Reference proteome</keyword>
<evidence type="ECO:0000259" key="1">
    <source>
        <dbReference type="Pfam" id="PF05729"/>
    </source>
</evidence>
<dbReference type="EMBL" id="CAJFCJ010000045">
    <property type="protein sequence ID" value="CAD5126371.1"/>
    <property type="molecule type" value="Genomic_DNA"/>
</dbReference>
<dbReference type="Pfam" id="PF05729">
    <property type="entry name" value="NACHT"/>
    <property type="match status" value="1"/>
</dbReference>
<evidence type="ECO:0000313" key="3">
    <source>
        <dbReference type="Proteomes" id="UP000549394"/>
    </source>
</evidence>
<dbReference type="InterPro" id="IPR007111">
    <property type="entry name" value="NACHT_NTPase"/>
</dbReference>
<dbReference type="PANTHER" id="PTHR46312">
    <property type="entry name" value="NACHT DOMAIN-CONTAINING PROTEIN"/>
    <property type="match status" value="1"/>
</dbReference>
<gene>
    <name evidence="2" type="ORF">DGYR_LOCUS13617</name>
</gene>
<protein>
    <recommendedName>
        <fullName evidence="1">NACHT domain-containing protein</fullName>
    </recommendedName>
</protein>
<dbReference type="InterPro" id="IPR027417">
    <property type="entry name" value="P-loop_NTPase"/>
</dbReference>
<dbReference type="SUPFAM" id="SSF52540">
    <property type="entry name" value="P-loop containing nucleoside triphosphate hydrolases"/>
    <property type="match status" value="1"/>
</dbReference>
<dbReference type="PANTHER" id="PTHR46312:SF2">
    <property type="entry name" value="NUCLEOTIDE-BINDING OLIGOMERIZATION DOMAIN-CONTAINING PROTEIN 2-LIKE"/>
    <property type="match status" value="1"/>
</dbReference>
<proteinExistence type="predicted"/>
<dbReference type="AlphaFoldDB" id="A0A7I8WE21"/>
<comment type="caution">
    <text evidence="2">The sequence shown here is derived from an EMBL/GenBank/DDBJ whole genome shotgun (WGS) entry which is preliminary data.</text>
</comment>
<accession>A0A7I8WE21</accession>
<evidence type="ECO:0000313" key="2">
    <source>
        <dbReference type="EMBL" id="CAD5126371.1"/>
    </source>
</evidence>
<sequence>MDGIFLRYHYDKMESVLGEDLKFQLHLKKCGIVPSDIPSPSKDFQTLFNEYIVKSQISTIVDILYEMNKSKYETLANDMTNTWNSLIDDCKKQVRNKLAKIQKFAFFKANSAYVKFEEISTSIQLASYNLSLGDSNDLFYDEREFLETINKGCSERILICGDAGIGKTFHSLKLLYLWACKNELLQDYLVLYVNLGDIQSNDSFESVLFNTNFSKDSPITKQLLAYYLSEQCKDKKRRILLLLDGADELKFKNSYFNSIINGDKRLKVDFSVIVWSRKWRIKSIMHTFDSCFEIKGFSTVQLLEFFQNYFNETNIDNTSKATSKQTEENDDSARTTNYKSNRKSKILWNFLNVEKKHIIELCKNPLFACLTAGIWDEKQNKIHNNESSIYKEAVEVLFSIKGLSINHPNYKKFYDQCSKLAFENLLFNTPIVINDIQLDSELFAGIIIPLDERQENKEEINKYKFIHFLFQEYFTAQYIIEQFNNEMNDNNDYSNNSISMIIRDFKNLFLLKNVLIFIREINDRIFSEIAKIRDDTFLVLESEEIYKLIRCRPNVINLKNISLSTVTWKTIIYIYNANITDINFKYVKFQFQQLLNLCSEHLKNSLKVLKIQYVADEEEEDLCTIENTIENLLKLEILHLKDVPFKKSINSPIELVSVLLIDFQMNNCNIRCFGNDKINFTCPNIKRIDLTRNDFNGKFN</sequence>